<dbReference type="InterPro" id="IPR023404">
    <property type="entry name" value="rSAM_horseshoe"/>
</dbReference>
<evidence type="ECO:0000256" key="2">
    <source>
        <dbReference type="ARBA" id="ARBA00022603"/>
    </source>
</evidence>
<evidence type="ECO:0000313" key="9">
    <source>
        <dbReference type="EMBL" id="GKX56739.1"/>
    </source>
</evidence>
<sequence>MRILLVLPFDRTYRRKGAFSASIGYAPLTLTTLAALVPAELNAQVDIVDEGVSPPKLDGDYDIVGITATASSSARAYFLCAHWRARGAHVAMGGAHATLVPDEAARHADTVFVGLAEQTWPRFLHDFSAGRAQALYRHEPQAGCLPMPQPRRELLARGYMNIPTIVANRGCRLGCDFCSIQQQWGKRGLARPVDEVVEEIRAHGAKRWIFLDPNIYSDRAYSLALFEALTPLKIRWSGLSTLNVVDDEETFEAMRRSGCEGLLLGLENLSQDTMRSIGKPSNRVSEYRRQIDRLRECGIASLGCFVLGFDEDTEQSIRQTVATIPTLGLDLVRFSVLTPLPGTSLHRRMESEGRILTRDLSLYDNEHVVFEPKNMSPERLQALLHEAWRDSYRVKEILRRALVRPGGRWLRLATNVGFCIYAARLRRERVGDFNPSS</sequence>
<organism evidence="9 10">
    <name type="scientific">Leminorella grimontii</name>
    <dbReference type="NCBI Taxonomy" id="82981"/>
    <lineage>
        <taxon>Bacteria</taxon>
        <taxon>Pseudomonadati</taxon>
        <taxon>Pseudomonadota</taxon>
        <taxon>Gammaproteobacteria</taxon>
        <taxon>Enterobacterales</taxon>
        <taxon>Budviciaceae</taxon>
        <taxon>Leminorella</taxon>
    </lineage>
</organism>
<keyword evidence="10" id="KW-1185">Reference proteome</keyword>
<dbReference type="SUPFAM" id="SSF102114">
    <property type="entry name" value="Radical SAM enzymes"/>
    <property type="match status" value="1"/>
</dbReference>
<dbReference type="InterPro" id="IPR051198">
    <property type="entry name" value="BchE-like"/>
</dbReference>
<comment type="caution">
    <text evidence="9">The sequence shown here is derived from an EMBL/GenBank/DDBJ whole genome shotgun (WGS) entry which is preliminary data.</text>
</comment>
<dbReference type="PANTHER" id="PTHR43409:SF7">
    <property type="entry name" value="BLL1977 PROTEIN"/>
    <property type="match status" value="1"/>
</dbReference>
<dbReference type="AlphaFoldDB" id="A0AAV5N4R7"/>
<dbReference type="GO" id="GO:0003824">
    <property type="term" value="F:catalytic activity"/>
    <property type="evidence" value="ECO:0007669"/>
    <property type="project" value="InterPro"/>
</dbReference>
<proteinExistence type="predicted"/>
<gene>
    <name evidence="9" type="ORF">SOASR030_28510</name>
</gene>
<evidence type="ECO:0000256" key="5">
    <source>
        <dbReference type="ARBA" id="ARBA00022723"/>
    </source>
</evidence>
<evidence type="ECO:0000256" key="7">
    <source>
        <dbReference type="ARBA" id="ARBA00023014"/>
    </source>
</evidence>
<dbReference type="RefSeq" id="WP_027275380.1">
    <property type="nucleotide sequence ID" value="NZ_BRLH01000008.1"/>
</dbReference>
<dbReference type="CDD" id="cd01335">
    <property type="entry name" value="Radical_SAM"/>
    <property type="match status" value="1"/>
</dbReference>
<dbReference type="SFLD" id="SFLDG01123">
    <property type="entry name" value="methyltransferase_(Class_B)"/>
    <property type="match status" value="1"/>
</dbReference>
<keyword evidence="6" id="KW-0408">Iron</keyword>
<keyword evidence="2" id="KW-0489">Methyltransferase</keyword>
<dbReference type="InterPro" id="IPR006638">
    <property type="entry name" value="Elp3/MiaA/NifB-like_rSAM"/>
</dbReference>
<dbReference type="SMART" id="SM00729">
    <property type="entry name" value="Elp3"/>
    <property type="match status" value="1"/>
</dbReference>
<accession>A0AAV5N4R7</accession>
<dbReference type="PANTHER" id="PTHR43409">
    <property type="entry name" value="ANAEROBIC MAGNESIUM-PROTOPORPHYRIN IX MONOMETHYL ESTER CYCLASE-RELATED"/>
    <property type="match status" value="1"/>
</dbReference>
<evidence type="ECO:0000256" key="6">
    <source>
        <dbReference type="ARBA" id="ARBA00023004"/>
    </source>
</evidence>
<evidence type="ECO:0000259" key="8">
    <source>
        <dbReference type="PROSITE" id="PS51918"/>
    </source>
</evidence>
<dbReference type="SFLD" id="SFLDG01082">
    <property type="entry name" value="B12-binding_domain_containing"/>
    <property type="match status" value="1"/>
</dbReference>
<dbReference type="Proteomes" id="UP001058124">
    <property type="component" value="Unassembled WGS sequence"/>
</dbReference>
<dbReference type="GO" id="GO:0051539">
    <property type="term" value="F:4 iron, 4 sulfur cluster binding"/>
    <property type="evidence" value="ECO:0007669"/>
    <property type="project" value="UniProtKB-KW"/>
</dbReference>
<dbReference type="SFLD" id="SFLDS00029">
    <property type="entry name" value="Radical_SAM"/>
    <property type="match status" value="1"/>
</dbReference>
<keyword evidence="4" id="KW-0949">S-adenosyl-L-methionine</keyword>
<reference evidence="9" key="1">
    <citation type="submission" date="2022-06" db="EMBL/GenBank/DDBJ databases">
        <title>Draft genome sequences of Leminorella grimontii str. JCM5902.</title>
        <authorList>
            <person name="Wakabayashi Y."/>
            <person name="Kojima K."/>
        </authorList>
    </citation>
    <scope>NUCLEOTIDE SEQUENCE</scope>
    <source>
        <strain evidence="9">JCM 5902</strain>
    </source>
</reference>
<comment type="cofactor">
    <cofactor evidence="1">
        <name>[4Fe-4S] cluster</name>
        <dbReference type="ChEBI" id="CHEBI:49883"/>
    </cofactor>
</comment>
<keyword evidence="3" id="KW-0808">Transferase</keyword>
<dbReference type="GO" id="GO:0046872">
    <property type="term" value="F:metal ion binding"/>
    <property type="evidence" value="ECO:0007669"/>
    <property type="project" value="UniProtKB-KW"/>
</dbReference>
<dbReference type="InterPro" id="IPR034466">
    <property type="entry name" value="Methyltransferase_Class_B"/>
</dbReference>
<evidence type="ECO:0000256" key="1">
    <source>
        <dbReference type="ARBA" id="ARBA00001966"/>
    </source>
</evidence>
<dbReference type="EMBL" id="BRLH01000008">
    <property type="protein sequence ID" value="GKX56739.1"/>
    <property type="molecule type" value="Genomic_DNA"/>
</dbReference>
<name>A0AAV5N4R7_9GAMM</name>
<dbReference type="InterPro" id="IPR007197">
    <property type="entry name" value="rSAM"/>
</dbReference>
<dbReference type="Pfam" id="PF04055">
    <property type="entry name" value="Radical_SAM"/>
    <property type="match status" value="1"/>
</dbReference>
<feature type="domain" description="Radical SAM core" evidence="8">
    <location>
        <begin position="157"/>
        <end position="378"/>
    </location>
</feature>
<dbReference type="InterPro" id="IPR058240">
    <property type="entry name" value="rSAM_sf"/>
</dbReference>
<dbReference type="Gene3D" id="3.80.30.20">
    <property type="entry name" value="tm_1862 like domain"/>
    <property type="match status" value="1"/>
</dbReference>
<dbReference type="PROSITE" id="PS51918">
    <property type="entry name" value="RADICAL_SAM"/>
    <property type="match status" value="1"/>
</dbReference>
<keyword evidence="7" id="KW-0411">Iron-sulfur</keyword>
<keyword evidence="5" id="KW-0479">Metal-binding</keyword>
<dbReference type="GO" id="GO:0005829">
    <property type="term" value="C:cytosol"/>
    <property type="evidence" value="ECO:0007669"/>
    <property type="project" value="TreeGrafter"/>
</dbReference>
<dbReference type="Gene3D" id="3.40.50.280">
    <property type="entry name" value="Cobalamin-binding domain"/>
    <property type="match status" value="1"/>
</dbReference>
<evidence type="ECO:0000256" key="4">
    <source>
        <dbReference type="ARBA" id="ARBA00022691"/>
    </source>
</evidence>
<protein>
    <submittedName>
        <fullName evidence="9">B12-binding domain-containing radical SAM protein</fullName>
    </submittedName>
</protein>
<evidence type="ECO:0000313" key="10">
    <source>
        <dbReference type="Proteomes" id="UP001058124"/>
    </source>
</evidence>
<evidence type="ECO:0000256" key="3">
    <source>
        <dbReference type="ARBA" id="ARBA00022679"/>
    </source>
</evidence>